<dbReference type="PROSITE" id="PS51722">
    <property type="entry name" value="G_TR_2"/>
    <property type="match status" value="1"/>
</dbReference>
<dbReference type="Pfam" id="PF14492">
    <property type="entry name" value="EFG_III"/>
    <property type="match status" value="1"/>
</dbReference>
<dbReference type="PROSITE" id="PS00301">
    <property type="entry name" value="G_TR_1"/>
    <property type="match status" value="1"/>
</dbReference>
<dbReference type="Gene3D" id="3.40.50.300">
    <property type="entry name" value="P-loop containing nucleotide triphosphate hydrolases"/>
    <property type="match status" value="1"/>
</dbReference>
<keyword evidence="6" id="KW-1185">Reference proteome</keyword>
<dbReference type="InterPro" id="IPR000795">
    <property type="entry name" value="T_Tr_GTP-bd_dom"/>
</dbReference>
<feature type="domain" description="Tr-type G" evidence="4">
    <location>
        <begin position="1"/>
        <end position="260"/>
    </location>
</feature>
<dbReference type="CDD" id="cd01684">
    <property type="entry name" value="Tet_like_IV"/>
    <property type="match status" value="1"/>
</dbReference>
<name>A0ABQ3UW17_9CHLR</name>
<evidence type="ECO:0000256" key="3">
    <source>
        <dbReference type="ARBA" id="ARBA00023134"/>
    </source>
</evidence>
<dbReference type="PRINTS" id="PR00315">
    <property type="entry name" value="ELONGATNFCT"/>
</dbReference>
<dbReference type="SUPFAM" id="SSF54980">
    <property type="entry name" value="EF-G C-terminal domain-like"/>
    <property type="match status" value="2"/>
</dbReference>
<dbReference type="SUPFAM" id="SSF52540">
    <property type="entry name" value="P-loop containing nucleoside triphosphate hydrolases"/>
    <property type="match status" value="1"/>
</dbReference>
<dbReference type="InterPro" id="IPR009000">
    <property type="entry name" value="Transl_B-barrel_sf"/>
</dbReference>
<dbReference type="InterPro" id="IPR053905">
    <property type="entry name" value="EF-G-like_DII"/>
</dbReference>
<dbReference type="InterPro" id="IPR031157">
    <property type="entry name" value="G_TR_CS"/>
</dbReference>
<dbReference type="Pfam" id="PF00009">
    <property type="entry name" value="GTP_EFTU"/>
    <property type="match status" value="1"/>
</dbReference>
<dbReference type="PRINTS" id="PR01037">
    <property type="entry name" value="TCRTETOQM"/>
</dbReference>
<sequence length="665" mass="74147">MTTVNIGIVAHVDAGKTSLTERILFETHVIDAIGRVDQGNTQTDSLDLEKRRGITIKASVVSFFIQDKTLDKNLKINLIDTPGHADFIAEVERSFSVLDAAILVISAVEGIQAQTKFLMSLLTRLGIPTIIFINKIDRNGAQSHTLVKHIKEKLAESVLPLYIPENLGTKQAFIVENSFSHAKNPAFMEECIGLLALNDDAFLEAYVNEEQVAEEQVKEALKRQVRDARLYPIFFGSAMTGIGVAELLASVATFFSENPRSEDGPLSGVVFKIEKEASGEKIAYVRVFSGSLHVREYVPVSRKISESVVETHTDKVKKLHVFWEGKTLQSSCIEAGEFCKVWGPKDIKIGDVVGEWSDSIKDLHFVAPQMEARIEARHREQSHQLYQALLELSEEDPLVKVLQDTFHHEIYLRLFGEVQKEVVETILQENYGLDIQFSETRVVCIEKPAGIGQALEEMRKGGNPFYATVGFRVEPAPPGSGISYRLEVKLGALPLAFHRAIEETVYETLQQGLYGWEVTDIVVVVTHTGYSSPVSTAADFRNLVPLVVMEALSQAGTGVYEPLNQFELSAPAHAISQALFRLSALKASVERPILRGDTFLLTGTLPMATTEEFKRSLHSFTEGEGIFLTRPSGFRKIEDAFPTRKRADFNPLNRKDYMLHILHTY</sequence>
<dbReference type="InterPro" id="IPR027417">
    <property type="entry name" value="P-loop_NTPase"/>
</dbReference>
<dbReference type="SUPFAM" id="SSF54211">
    <property type="entry name" value="Ribosomal protein S5 domain 2-like"/>
    <property type="match status" value="1"/>
</dbReference>
<dbReference type="InterPro" id="IPR014721">
    <property type="entry name" value="Ribsml_uS5_D2-typ_fold_subgr"/>
</dbReference>
<gene>
    <name evidence="5" type="ORF">KSB_53250</name>
</gene>
<evidence type="ECO:0000259" key="4">
    <source>
        <dbReference type="PROSITE" id="PS51722"/>
    </source>
</evidence>
<dbReference type="EMBL" id="BNJG01000002">
    <property type="protein sequence ID" value="GHO56850.1"/>
    <property type="molecule type" value="Genomic_DNA"/>
</dbReference>
<dbReference type="Pfam" id="PF03764">
    <property type="entry name" value="EFG_IV"/>
    <property type="match status" value="1"/>
</dbReference>
<dbReference type="CDD" id="cd04168">
    <property type="entry name" value="TetM_like"/>
    <property type="match status" value="1"/>
</dbReference>
<dbReference type="Pfam" id="PF00679">
    <property type="entry name" value="EFG_C"/>
    <property type="match status" value="1"/>
</dbReference>
<dbReference type="InterPro" id="IPR005225">
    <property type="entry name" value="Small_GTP-bd"/>
</dbReference>
<reference evidence="5 6" key="1">
    <citation type="journal article" date="2021" name="Int. J. Syst. Evol. Microbiol.">
        <title>Reticulibacter mediterranei gen. nov., sp. nov., within the new family Reticulibacteraceae fam. nov., and Ktedonospora formicarum gen. nov., sp. nov., Ktedonobacter robiniae sp. nov., Dictyobacter formicarum sp. nov. and Dictyobacter arantiisoli sp. nov., belonging to the class Ktedonobacteria.</title>
        <authorList>
            <person name="Yabe S."/>
            <person name="Zheng Y."/>
            <person name="Wang C.M."/>
            <person name="Sakai Y."/>
            <person name="Abe K."/>
            <person name="Yokota A."/>
            <person name="Donadio S."/>
            <person name="Cavaletti L."/>
            <person name="Monciardini P."/>
        </authorList>
    </citation>
    <scope>NUCLEOTIDE SEQUENCE [LARGE SCALE GENOMIC DNA]</scope>
    <source>
        <strain evidence="5 6">SOSP1-30</strain>
    </source>
</reference>
<evidence type="ECO:0000313" key="5">
    <source>
        <dbReference type="EMBL" id="GHO56850.1"/>
    </source>
</evidence>
<organism evidence="5 6">
    <name type="scientific">Ktedonobacter robiniae</name>
    <dbReference type="NCBI Taxonomy" id="2778365"/>
    <lineage>
        <taxon>Bacteria</taxon>
        <taxon>Bacillati</taxon>
        <taxon>Chloroflexota</taxon>
        <taxon>Ktedonobacteria</taxon>
        <taxon>Ktedonobacterales</taxon>
        <taxon>Ktedonobacteraceae</taxon>
        <taxon>Ktedonobacter</taxon>
    </lineage>
</organism>
<keyword evidence="2" id="KW-0648">Protein biosynthesis</keyword>
<dbReference type="NCBIfam" id="TIGR00231">
    <property type="entry name" value="small_GTP"/>
    <property type="match status" value="1"/>
</dbReference>
<accession>A0ABQ3UW17</accession>
<dbReference type="PANTHER" id="PTHR43636">
    <property type="entry name" value="ELONGATION FACTOR G, MITOCHONDRIAL"/>
    <property type="match status" value="1"/>
</dbReference>
<dbReference type="InterPro" id="IPR041095">
    <property type="entry name" value="EFG_II"/>
</dbReference>
<evidence type="ECO:0000313" key="6">
    <source>
        <dbReference type="Proteomes" id="UP000654345"/>
    </source>
</evidence>
<evidence type="ECO:0000256" key="1">
    <source>
        <dbReference type="ARBA" id="ARBA00022741"/>
    </source>
</evidence>
<dbReference type="SMART" id="SM00889">
    <property type="entry name" value="EFG_IV"/>
    <property type="match status" value="1"/>
</dbReference>
<dbReference type="SUPFAM" id="SSF50447">
    <property type="entry name" value="Translation proteins"/>
    <property type="match status" value="1"/>
</dbReference>
<keyword evidence="3" id="KW-0342">GTP-binding</keyword>
<protein>
    <submittedName>
        <fullName evidence="5">Tetracycline resistance protein</fullName>
    </submittedName>
</protein>
<dbReference type="Gene3D" id="3.30.70.870">
    <property type="entry name" value="Elongation Factor G (Translational Gtpase), domain 3"/>
    <property type="match status" value="1"/>
</dbReference>
<dbReference type="Gene3D" id="2.40.30.10">
    <property type="entry name" value="Translation factors"/>
    <property type="match status" value="1"/>
</dbReference>
<comment type="caution">
    <text evidence="5">The sequence shown here is derived from an EMBL/GenBank/DDBJ whole genome shotgun (WGS) entry which is preliminary data.</text>
</comment>
<dbReference type="Pfam" id="PF22042">
    <property type="entry name" value="EF-G_D2"/>
    <property type="match status" value="1"/>
</dbReference>
<dbReference type="InterPro" id="IPR020568">
    <property type="entry name" value="Ribosomal_Su5_D2-typ_SF"/>
</dbReference>
<evidence type="ECO:0000256" key="2">
    <source>
        <dbReference type="ARBA" id="ARBA00022917"/>
    </source>
</evidence>
<proteinExistence type="predicted"/>
<dbReference type="InterPro" id="IPR035647">
    <property type="entry name" value="EFG_III/V"/>
</dbReference>
<dbReference type="RefSeq" id="WP_201373304.1">
    <property type="nucleotide sequence ID" value="NZ_BNJG01000002.1"/>
</dbReference>
<dbReference type="Proteomes" id="UP000654345">
    <property type="component" value="Unassembled WGS sequence"/>
</dbReference>
<dbReference type="PANTHER" id="PTHR43636:SF2">
    <property type="entry name" value="ELONGATION FACTOR G, MITOCHONDRIAL"/>
    <property type="match status" value="1"/>
</dbReference>
<dbReference type="Gene3D" id="3.30.230.10">
    <property type="match status" value="1"/>
</dbReference>
<keyword evidence="1" id="KW-0547">Nucleotide-binding</keyword>
<dbReference type="InterPro" id="IPR005517">
    <property type="entry name" value="Transl_elong_EFG/EF2_IV"/>
</dbReference>
<dbReference type="InterPro" id="IPR000640">
    <property type="entry name" value="EFG_V-like"/>
</dbReference>